<feature type="domain" description="S-Me-THD N-terminal" evidence="1">
    <location>
        <begin position="14"/>
        <end position="141"/>
    </location>
</feature>
<dbReference type="InterPro" id="IPR027479">
    <property type="entry name" value="S-Me-THD_N_sf"/>
</dbReference>
<name>A0A497EV92_9CREN</name>
<sequence length="215" mass="22377">MKVVSNFNEAKAYVYGGAILGGGGGGSISSGLEIARIALNIAPIEIIEPKEADLNSIVTTVSAVGVQSKGRLMPWHYIRAVELLQSIGVDIDYLISSECGPMAVVNGWIQSAALGIPILDCPCDGRAHPTGVMGSMGLHKIKDYISIQTAVGGGPSRRDSSEIIVSGKLEVTSRIIRLFSVEVGGVVAVARNPVTVKHTIENGAPNALSLAFNIG</sequence>
<reference evidence="2 3" key="1">
    <citation type="submission" date="2018-06" db="EMBL/GenBank/DDBJ databases">
        <title>Extensive metabolic versatility and redundancy in microbially diverse, dynamic hydrothermal sediments.</title>
        <authorList>
            <person name="Dombrowski N."/>
            <person name="Teske A."/>
            <person name="Baker B.J."/>
        </authorList>
    </citation>
    <scope>NUCLEOTIDE SEQUENCE [LARGE SCALE GENOMIC DNA]</scope>
    <source>
        <strain evidence="2">B30_G17</strain>
    </source>
</reference>
<protein>
    <recommendedName>
        <fullName evidence="1">S-Me-THD N-terminal domain-containing protein</fullName>
    </recommendedName>
</protein>
<dbReference type="AlphaFoldDB" id="A0A497EV92"/>
<dbReference type="InterPro" id="IPR010318">
    <property type="entry name" value="S-Me-THD_N"/>
</dbReference>
<dbReference type="Gene3D" id="3.40.1610.10">
    <property type="entry name" value="CV3147-like domain"/>
    <property type="match status" value="1"/>
</dbReference>
<dbReference type="Proteomes" id="UP000281962">
    <property type="component" value="Unassembled WGS sequence"/>
</dbReference>
<gene>
    <name evidence="2" type="ORF">DRJ21_00750</name>
</gene>
<evidence type="ECO:0000259" key="1">
    <source>
        <dbReference type="Pfam" id="PF06032"/>
    </source>
</evidence>
<feature type="non-terminal residue" evidence="2">
    <location>
        <position position="215"/>
    </location>
</feature>
<proteinExistence type="predicted"/>
<dbReference type="Pfam" id="PF06032">
    <property type="entry name" value="S-Me-THD_N"/>
    <property type="match status" value="1"/>
</dbReference>
<accession>A0A497EV92</accession>
<comment type="caution">
    <text evidence="2">The sequence shown here is derived from an EMBL/GenBank/DDBJ whole genome shotgun (WGS) entry which is preliminary data.</text>
</comment>
<evidence type="ECO:0000313" key="3">
    <source>
        <dbReference type="Proteomes" id="UP000281962"/>
    </source>
</evidence>
<organism evidence="2 3">
    <name type="scientific">Thermoproteota archaeon</name>
    <dbReference type="NCBI Taxonomy" id="2056631"/>
    <lineage>
        <taxon>Archaea</taxon>
        <taxon>Thermoproteota</taxon>
    </lineage>
</organism>
<evidence type="ECO:0000313" key="2">
    <source>
        <dbReference type="EMBL" id="RLE51157.1"/>
    </source>
</evidence>
<dbReference type="SUPFAM" id="SSF160991">
    <property type="entry name" value="CV3147-like"/>
    <property type="match status" value="1"/>
</dbReference>
<dbReference type="EMBL" id="QMQY01000018">
    <property type="protein sequence ID" value="RLE51157.1"/>
    <property type="molecule type" value="Genomic_DNA"/>
</dbReference>